<organism evidence="10 11">
    <name type="scientific">Fusarium proliferatum (strain ET1)</name>
    <name type="common">Orchid endophyte fungus</name>
    <dbReference type="NCBI Taxonomy" id="1227346"/>
    <lineage>
        <taxon>Eukaryota</taxon>
        <taxon>Fungi</taxon>
        <taxon>Dikarya</taxon>
        <taxon>Ascomycota</taxon>
        <taxon>Pezizomycotina</taxon>
        <taxon>Sordariomycetes</taxon>
        <taxon>Hypocreomycetidae</taxon>
        <taxon>Hypocreales</taxon>
        <taxon>Nectriaceae</taxon>
        <taxon>Fusarium</taxon>
        <taxon>Fusarium fujikuroi species complex</taxon>
    </lineage>
</organism>
<feature type="domain" description="C2H2-type" evidence="9">
    <location>
        <begin position="34"/>
        <end position="61"/>
    </location>
</feature>
<evidence type="ECO:0000256" key="2">
    <source>
        <dbReference type="ARBA" id="ARBA00022723"/>
    </source>
</evidence>
<dbReference type="EMBL" id="FJOF01000004">
    <property type="protein sequence ID" value="CZR40604.1"/>
    <property type="molecule type" value="Genomic_DNA"/>
</dbReference>
<keyword evidence="5" id="KW-0862">Zinc</keyword>
<dbReference type="AlphaFoldDB" id="A0A1L7VJJ2"/>
<dbReference type="Gene3D" id="3.30.160.60">
    <property type="entry name" value="Classic Zinc Finger"/>
    <property type="match status" value="2"/>
</dbReference>
<feature type="region of interest" description="Disordered" evidence="8">
    <location>
        <begin position="92"/>
        <end position="132"/>
    </location>
</feature>
<evidence type="ECO:0000256" key="8">
    <source>
        <dbReference type="SAM" id="MobiDB-lite"/>
    </source>
</evidence>
<comment type="caution">
    <text evidence="10">The sequence shown here is derived from an EMBL/GenBank/DDBJ whole genome shotgun (WGS) entry which is preliminary data.</text>
</comment>
<evidence type="ECO:0000259" key="9">
    <source>
        <dbReference type="PROSITE" id="PS50157"/>
    </source>
</evidence>
<comment type="subcellular location">
    <subcellularLocation>
        <location evidence="1">Nucleus</location>
    </subcellularLocation>
</comment>
<protein>
    <recommendedName>
        <fullName evidence="9">C2H2-type domain-containing protein</fullName>
    </recommendedName>
</protein>
<dbReference type="Pfam" id="PF00096">
    <property type="entry name" value="zf-C2H2"/>
    <property type="match status" value="1"/>
</dbReference>
<dbReference type="Pfam" id="PF04082">
    <property type="entry name" value="Fungal_trans"/>
    <property type="match status" value="1"/>
</dbReference>
<dbReference type="GO" id="GO:0008270">
    <property type="term" value="F:zinc ion binding"/>
    <property type="evidence" value="ECO:0007669"/>
    <property type="project" value="UniProtKB-KW"/>
</dbReference>
<dbReference type="GO" id="GO:0000785">
    <property type="term" value="C:chromatin"/>
    <property type="evidence" value="ECO:0007669"/>
    <property type="project" value="TreeGrafter"/>
</dbReference>
<dbReference type="SMART" id="SM00355">
    <property type="entry name" value="ZnF_C2H2"/>
    <property type="match status" value="2"/>
</dbReference>
<dbReference type="GeneID" id="42050385"/>
<keyword evidence="2" id="KW-0479">Metal-binding</keyword>
<dbReference type="RefSeq" id="XP_031081197.1">
    <property type="nucleotide sequence ID" value="XM_031231129.1"/>
</dbReference>
<dbReference type="PANTHER" id="PTHR40626">
    <property type="entry name" value="MIP31509P"/>
    <property type="match status" value="1"/>
</dbReference>
<keyword evidence="6" id="KW-0539">Nucleus</keyword>
<keyword evidence="4 7" id="KW-0863">Zinc-finger</keyword>
<dbReference type="GO" id="GO:0006351">
    <property type="term" value="P:DNA-templated transcription"/>
    <property type="evidence" value="ECO:0007669"/>
    <property type="project" value="InterPro"/>
</dbReference>
<accession>A0A1L7VJJ2</accession>
<evidence type="ECO:0000256" key="5">
    <source>
        <dbReference type="ARBA" id="ARBA00022833"/>
    </source>
</evidence>
<feature type="domain" description="C2H2-type" evidence="9">
    <location>
        <begin position="62"/>
        <end position="90"/>
    </location>
</feature>
<feature type="compositionally biased region" description="Polar residues" evidence="8">
    <location>
        <begin position="1"/>
        <end position="10"/>
    </location>
</feature>
<dbReference type="InterPro" id="IPR013087">
    <property type="entry name" value="Znf_C2H2_type"/>
</dbReference>
<evidence type="ECO:0000256" key="3">
    <source>
        <dbReference type="ARBA" id="ARBA00022737"/>
    </source>
</evidence>
<gene>
    <name evidence="10" type="ORF">FPRO_05504</name>
</gene>
<dbReference type="InterPro" id="IPR051059">
    <property type="entry name" value="VerF-like"/>
</dbReference>
<dbReference type="GO" id="GO:0000981">
    <property type="term" value="F:DNA-binding transcription factor activity, RNA polymerase II-specific"/>
    <property type="evidence" value="ECO:0007669"/>
    <property type="project" value="InterPro"/>
</dbReference>
<evidence type="ECO:0000313" key="10">
    <source>
        <dbReference type="EMBL" id="CZR40604.1"/>
    </source>
</evidence>
<keyword evidence="3" id="KW-0677">Repeat</keyword>
<reference evidence="11" key="1">
    <citation type="journal article" date="2016" name="Genome Biol. Evol.">
        <title>Comparative 'omics' of the Fusarium fujikuroi species complex highlights differences in genetic potential and metabolite synthesis.</title>
        <authorList>
            <person name="Niehaus E.-M."/>
            <person name="Muensterkoetter M."/>
            <person name="Proctor R.H."/>
            <person name="Brown D.W."/>
            <person name="Sharon A."/>
            <person name="Idan Y."/>
            <person name="Oren-Young L."/>
            <person name="Sieber C.M."/>
            <person name="Novak O."/>
            <person name="Pencik A."/>
            <person name="Tarkowska D."/>
            <person name="Hromadova K."/>
            <person name="Freeman S."/>
            <person name="Maymon M."/>
            <person name="Elazar M."/>
            <person name="Youssef S.A."/>
            <person name="El-Shabrawy E.S.M."/>
            <person name="Shalaby A.B.A."/>
            <person name="Houterman P."/>
            <person name="Brock N.L."/>
            <person name="Burkhardt I."/>
            <person name="Tsavkelova E.A."/>
            <person name="Dickschat J.S."/>
            <person name="Galuszka P."/>
            <person name="Gueldener U."/>
            <person name="Tudzynski B."/>
        </authorList>
    </citation>
    <scope>NUCLEOTIDE SEQUENCE [LARGE SCALE GENOMIC DNA]</scope>
    <source>
        <strain evidence="11">ET1</strain>
    </source>
</reference>
<dbReference type="PROSITE" id="PS50157">
    <property type="entry name" value="ZINC_FINGER_C2H2_2"/>
    <property type="match status" value="2"/>
</dbReference>
<dbReference type="Proteomes" id="UP000183971">
    <property type="component" value="Unassembled WGS sequence"/>
</dbReference>
<dbReference type="PANTHER" id="PTHR40626:SF11">
    <property type="entry name" value="ZINC FINGER PROTEIN YPR022C"/>
    <property type="match status" value="1"/>
</dbReference>
<proteinExistence type="predicted"/>
<keyword evidence="11" id="KW-1185">Reference proteome</keyword>
<dbReference type="SUPFAM" id="SSF57667">
    <property type="entry name" value="beta-beta-alpha zinc fingers"/>
    <property type="match status" value="1"/>
</dbReference>
<evidence type="ECO:0000256" key="6">
    <source>
        <dbReference type="ARBA" id="ARBA00023242"/>
    </source>
</evidence>
<evidence type="ECO:0000256" key="1">
    <source>
        <dbReference type="ARBA" id="ARBA00004123"/>
    </source>
</evidence>
<sequence>MPLSIKTSDTAALASVTTDAPTAAPRRGRPRQQYECQHCGRQFKRSEHCVRHERTHTRDKPYVCRYCKKPYGRKDLVTRHERTLHAHLHELRQQRLLGKDSRDESQQDPDPDMIVYHPENTPASSKSHDPTVSLGEVLPSTPSQNLLTESSEAGLAALDPLAANSVQAILISQTPTHNNSKNTQSSLHHLSESFVPMFELIEPMDHNLRQPETVSRADDDHGTLAQCFTTQPANTGEDMLEATNPLPKLRPPNLGDKTTMAKESSRKLESPLMHSTSCQMNEPRNDQRIQSDWDDISYETLPMSRGPCSLAFQHSFLETDQPRTRHGSFPSSVHDDPDVHISDVSTVLQTEPILYCQPNLYADSSISGHAPLNQPVETICNGPSTSPRTDARDIPYLWRTKILSYTWTRLDDSAYAVLLGDLAGRLSVSEADIDLPPVAICQGYLSSYASSFNHHLPIVHLATWHPISTPSPLTLAICSIGALCSKDHSRARRIYNLALRAAKDISYISDDERQSPASQSQQSPRNTARMPLWYMQTKLLLSFFSIMSGDAQLVSETLQSNGFYIIAHRYALDYTSTQQAEMDAMSWPEWVEHEAWRRALGASFILSTLAMVLYDVSPVIGMARDFQMQPIANEDEWSSSSPEEWRKHCSGNAEERKRLGNRTLRDILADIMMPQPRASGEYSVSLFSAYVLMHAVIVHIWQRFQISEAVCEPWRSFDGVSNGDSLSAALWNRTLESLARCRLFLHKDRAKQSRTEAQTTELCPPFDHNAILCIAYARLYRPLSASLYLSFTDSVQSDLFACATPYVMGNLERNRSLSEVTAECLDSLKLPPDVGHLLVGKKTSFKLGVEHAIAGFECALLVTKWTHHVEMDLVRNTPIHPKELKLFNNVKELLVDAEYDLTESISVAAGVARTWSWYLKGAWFWGITPRMGDILEQLAKTFEQVRKTNRRQLMIEAEFGQ</sequence>
<feature type="region of interest" description="Disordered" evidence="8">
    <location>
        <begin position="1"/>
        <end position="32"/>
    </location>
</feature>
<name>A0A1L7VJJ2_FUSPR</name>
<dbReference type="PROSITE" id="PS00028">
    <property type="entry name" value="ZINC_FINGER_C2H2_1"/>
    <property type="match status" value="2"/>
</dbReference>
<evidence type="ECO:0000313" key="11">
    <source>
        <dbReference type="Proteomes" id="UP000183971"/>
    </source>
</evidence>
<feature type="compositionally biased region" description="Basic and acidic residues" evidence="8">
    <location>
        <begin position="92"/>
        <end position="105"/>
    </location>
</feature>
<dbReference type="GO" id="GO:0005634">
    <property type="term" value="C:nucleus"/>
    <property type="evidence" value="ECO:0007669"/>
    <property type="project" value="UniProtKB-SubCell"/>
</dbReference>
<dbReference type="InterPro" id="IPR036236">
    <property type="entry name" value="Znf_C2H2_sf"/>
</dbReference>
<dbReference type="InterPro" id="IPR007219">
    <property type="entry name" value="XnlR_reg_dom"/>
</dbReference>
<evidence type="ECO:0000256" key="4">
    <source>
        <dbReference type="ARBA" id="ARBA00022771"/>
    </source>
</evidence>
<evidence type="ECO:0000256" key="7">
    <source>
        <dbReference type="PROSITE-ProRule" id="PRU00042"/>
    </source>
</evidence>
<dbReference type="VEuPathDB" id="FungiDB:FPRO_05504"/>
<dbReference type="GO" id="GO:0000978">
    <property type="term" value="F:RNA polymerase II cis-regulatory region sequence-specific DNA binding"/>
    <property type="evidence" value="ECO:0007669"/>
    <property type="project" value="InterPro"/>
</dbReference>